<keyword evidence="2" id="KW-1185">Reference proteome</keyword>
<dbReference type="AlphaFoldDB" id="A0A0F0LWI7"/>
<sequence>MSALFELDDFPETRTEWVIVGDWERCGLCGTRCSFNQGGTRTGTVCDDCAQIDGCRIREHDAIVMRGRDRNLPGAVRIARCLHCAWFLNAHRWEDGQSIPLTVDEVAQAMEHHVRPLHTSHWGVSHEIDQHDDLVAAQARRRSSYLGSVAV</sequence>
<reference evidence="1 2" key="1">
    <citation type="submission" date="2015-02" db="EMBL/GenBank/DDBJ databases">
        <title>Draft genome sequences of ten Microbacterium spp. with emphasis on heavy metal contaminated environments.</title>
        <authorList>
            <person name="Corretto E."/>
        </authorList>
    </citation>
    <scope>NUCLEOTIDE SEQUENCE [LARGE SCALE GENOMIC DNA]</scope>
    <source>
        <strain evidence="1 2">DSM 18659</strain>
    </source>
</reference>
<dbReference type="PATRIC" id="fig|400772.4.peg.1209"/>
<protein>
    <submittedName>
        <fullName evidence="1">Uncharacterized protein</fullName>
    </submittedName>
</protein>
<organism evidence="1 2">
    <name type="scientific">Microbacterium ginsengisoli</name>
    <dbReference type="NCBI Taxonomy" id="400772"/>
    <lineage>
        <taxon>Bacteria</taxon>
        <taxon>Bacillati</taxon>
        <taxon>Actinomycetota</taxon>
        <taxon>Actinomycetes</taxon>
        <taxon>Micrococcales</taxon>
        <taxon>Microbacteriaceae</taxon>
        <taxon>Microbacterium</taxon>
    </lineage>
</organism>
<name>A0A0F0LWI7_9MICO</name>
<dbReference type="EMBL" id="JYIY01000069">
    <property type="protein sequence ID" value="KJL37074.1"/>
    <property type="molecule type" value="Genomic_DNA"/>
</dbReference>
<accession>A0A0F0LWI7</accession>
<dbReference type="Proteomes" id="UP000033451">
    <property type="component" value="Unassembled WGS sequence"/>
</dbReference>
<comment type="caution">
    <text evidence="1">The sequence shown here is derived from an EMBL/GenBank/DDBJ whole genome shotgun (WGS) entry which is preliminary data.</text>
</comment>
<evidence type="ECO:0000313" key="1">
    <source>
        <dbReference type="EMBL" id="KJL37074.1"/>
    </source>
</evidence>
<dbReference type="RefSeq" id="WP_045247132.1">
    <property type="nucleotide sequence ID" value="NZ_JYIY01000069.1"/>
</dbReference>
<gene>
    <name evidence="1" type="ORF">RR49_01186</name>
</gene>
<dbReference type="STRING" id="400772.RR49_01186"/>
<proteinExistence type="predicted"/>
<evidence type="ECO:0000313" key="2">
    <source>
        <dbReference type="Proteomes" id="UP000033451"/>
    </source>
</evidence>